<reference evidence="1 2" key="1">
    <citation type="submission" date="2016-05" db="EMBL/GenBank/DDBJ databases">
        <title>Compelete Genome Sequence of Bacteriochlorophyll-Synthesizing Bacterium Porphyrobacter neustonensis DSM 9434.</title>
        <authorList>
            <person name="Shi X.-L."/>
            <person name="Wu Y.-H."/>
            <person name="Cheng H."/>
            <person name="Xu L."/>
            <person name="Zhang X.-Q."/>
            <person name="Wang C.-S."/>
            <person name="Xu X.-W."/>
        </authorList>
    </citation>
    <scope>NUCLEOTIDE SEQUENCE [LARGE SCALE GENOMIC DNA]</scope>
    <source>
        <strain evidence="1 2">DSM 9434</strain>
    </source>
</reference>
<proteinExistence type="predicted"/>
<keyword evidence="2" id="KW-1185">Reference proteome</keyword>
<sequence length="194" mass="20617">MVVESRDLFAAACLVFGIAMVMLKLHYGPGARQRKAVTSPTIGRGWIVVSGLTAAQVEAILADFAKLYDLPAATFAVKGAGAVVQVSWTRPITTDIALFLVNFLTYPADQTLPDAQPLAVGVIPVPAGIAPDGVAADTLAKIFVPEGDTEHDLVHALVEDGRAFRISFTRMKWQSVTRPQTPAFAARVAFALEG</sequence>
<dbReference type="Proteomes" id="UP000078263">
    <property type="component" value="Chromosome"/>
</dbReference>
<gene>
    <name evidence="1" type="ORF">A9D12_01905</name>
</gene>
<evidence type="ECO:0000313" key="1">
    <source>
        <dbReference type="EMBL" id="ANK11902.1"/>
    </source>
</evidence>
<accession>A0A192D1S9</accession>
<dbReference type="STRING" id="1112.A9D12_01905"/>
<dbReference type="AlphaFoldDB" id="A0A192D1S9"/>
<dbReference type="EMBL" id="CP016033">
    <property type="protein sequence ID" value="ANK11902.1"/>
    <property type="molecule type" value="Genomic_DNA"/>
</dbReference>
<name>A0A192D1S9_9SPHN</name>
<protein>
    <submittedName>
        <fullName evidence="1">Uncharacterized protein</fullName>
    </submittedName>
</protein>
<evidence type="ECO:0000313" key="2">
    <source>
        <dbReference type="Proteomes" id="UP000078263"/>
    </source>
</evidence>
<dbReference type="KEGG" id="pns:A9D12_01905"/>
<organism evidence="1 2">
    <name type="scientific">Erythrobacter neustonensis</name>
    <dbReference type="NCBI Taxonomy" id="1112"/>
    <lineage>
        <taxon>Bacteria</taxon>
        <taxon>Pseudomonadati</taxon>
        <taxon>Pseudomonadota</taxon>
        <taxon>Alphaproteobacteria</taxon>
        <taxon>Sphingomonadales</taxon>
        <taxon>Erythrobacteraceae</taxon>
        <taxon>Erythrobacter/Porphyrobacter group</taxon>
        <taxon>Erythrobacter</taxon>
    </lineage>
</organism>